<gene>
    <name evidence="2" type="ORF">J2X19_002736</name>
</gene>
<dbReference type="GO" id="GO:0003677">
    <property type="term" value="F:DNA binding"/>
    <property type="evidence" value="ECO:0007669"/>
    <property type="project" value="UniProtKB-KW"/>
</dbReference>
<dbReference type="Proteomes" id="UP001180487">
    <property type="component" value="Unassembled WGS sequence"/>
</dbReference>
<dbReference type="SMART" id="SM00347">
    <property type="entry name" value="HTH_MARR"/>
    <property type="match status" value="1"/>
</dbReference>
<dbReference type="Gene3D" id="1.10.10.10">
    <property type="entry name" value="Winged helix-like DNA-binding domain superfamily/Winged helix DNA-binding domain"/>
    <property type="match status" value="1"/>
</dbReference>
<dbReference type="PANTHER" id="PTHR33164">
    <property type="entry name" value="TRANSCRIPTIONAL REGULATOR, MARR FAMILY"/>
    <property type="match status" value="1"/>
</dbReference>
<organism evidence="2 3">
    <name type="scientific">Rhodoferax ferrireducens</name>
    <dbReference type="NCBI Taxonomy" id="192843"/>
    <lineage>
        <taxon>Bacteria</taxon>
        <taxon>Pseudomonadati</taxon>
        <taxon>Pseudomonadota</taxon>
        <taxon>Betaproteobacteria</taxon>
        <taxon>Burkholderiales</taxon>
        <taxon>Comamonadaceae</taxon>
        <taxon>Rhodoferax</taxon>
    </lineage>
</organism>
<dbReference type="PROSITE" id="PS50995">
    <property type="entry name" value="HTH_MARR_2"/>
    <property type="match status" value="1"/>
</dbReference>
<keyword evidence="3" id="KW-1185">Reference proteome</keyword>
<accession>A0ABU2C9P8</accession>
<name>A0ABU2C9P8_9BURK</name>
<dbReference type="InterPro" id="IPR000835">
    <property type="entry name" value="HTH_MarR-typ"/>
</dbReference>
<dbReference type="InterPro" id="IPR039422">
    <property type="entry name" value="MarR/SlyA-like"/>
</dbReference>
<dbReference type="RefSeq" id="WP_116606342.1">
    <property type="nucleotide sequence ID" value="NZ_JAVDXT010000002.1"/>
</dbReference>
<comment type="caution">
    <text evidence="2">The sequence shown here is derived from an EMBL/GenBank/DDBJ whole genome shotgun (WGS) entry which is preliminary data.</text>
</comment>
<protein>
    <submittedName>
        <fullName evidence="2">DNA-binding MarR family transcriptional regulator</fullName>
    </submittedName>
</protein>
<keyword evidence="2" id="KW-0238">DNA-binding</keyword>
<evidence type="ECO:0000259" key="1">
    <source>
        <dbReference type="PROSITE" id="PS50995"/>
    </source>
</evidence>
<dbReference type="PANTHER" id="PTHR33164:SF95">
    <property type="entry name" value="TRANSCRIPTIONAL REGULATOR"/>
    <property type="match status" value="1"/>
</dbReference>
<evidence type="ECO:0000313" key="2">
    <source>
        <dbReference type="EMBL" id="MDR7378057.1"/>
    </source>
</evidence>
<sequence>MPEPTLIGLQDQPGHLIRRAHQISVASFHEHLGREVTPVQYALMRVLQDKPGIDQSTLALEVALDTSTTADIAARLETKGWISRAVLARGQRSLALTPAGTALLGTLVAGMEQMQTTLLGGLEEGEREELLRLLRKFVEPDSRKRQGR</sequence>
<dbReference type="InterPro" id="IPR036388">
    <property type="entry name" value="WH-like_DNA-bd_sf"/>
</dbReference>
<dbReference type="Pfam" id="PF01047">
    <property type="entry name" value="MarR"/>
    <property type="match status" value="1"/>
</dbReference>
<dbReference type="InterPro" id="IPR036390">
    <property type="entry name" value="WH_DNA-bd_sf"/>
</dbReference>
<dbReference type="EMBL" id="JAVDXT010000002">
    <property type="protein sequence ID" value="MDR7378057.1"/>
    <property type="molecule type" value="Genomic_DNA"/>
</dbReference>
<feature type="domain" description="HTH marR-type" evidence="1">
    <location>
        <begin position="1"/>
        <end position="139"/>
    </location>
</feature>
<evidence type="ECO:0000313" key="3">
    <source>
        <dbReference type="Proteomes" id="UP001180487"/>
    </source>
</evidence>
<dbReference type="SUPFAM" id="SSF46785">
    <property type="entry name" value="Winged helix' DNA-binding domain"/>
    <property type="match status" value="1"/>
</dbReference>
<proteinExistence type="predicted"/>
<reference evidence="2 3" key="1">
    <citation type="submission" date="2023-07" db="EMBL/GenBank/DDBJ databases">
        <title>Sorghum-associated microbial communities from plants grown in Nebraska, USA.</title>
        <authorList>
            <person name="Schachtman D."/>
        </authorList>
    </citation>
    <scope>NUCLEOTIDE SEQUENCE [LARGE SCALE GENOMIC DNA]</scope>
    <source>
        <strain evidence="2 3">BE313</strain>
    </source>
</reference>